<proteinExistence type="predicted"/>
<accession>A0A5P9XRZ2</accession>
<gene>
    <name evidence="1" type="ORF">GCD22_01866</name>
</gene>
<dbReference type="EMBL" id="CP045571">
    <property type="protein sequence ID" value="QFX96143.1"/>
    <property type="molecule type" value="Genomic_DNA"/>
</dbReference>
<sequence>MVGHCPDQVACIGLISLTHLILWGYSWAGADRRLCHAGHRGSETGGLQSAVMPV</sequence>
<protein>
    <submittedName>
        <fullName evidence="1">Uncharacterized protein</fullName>
    </submittedName>
</protein>
<dbReference type="KEGG" id="atx:GCD22_01866"/>
<organism evidence="1 2">
    <name type="scientific">Acidithiobacillus thiooxidans ATCC 19377</name>
    <dbReference type="NCBI Taxonomy" id="637390"/>
    <lineage>
        <taxon>Bacteria</taxon>
        <taxon>Pseudomonadati</taxon>
        <taxon>Pseudomonadota</taxon>
        <taxon>Acidithiobacillia</taxon>
        <taxon>Acidithiobacillales</taxon>
        <taxon>Acidithiobacillaceae</taxon>
        <taxon>Acidithiobacillus</taxon>
    </lineage>
</organism>
<dbReference type="Proteomes" id="UP000363590">
    <property type="component" value="Chromosome"/>
</dbReference>
<reference evidence="1 2" key="1">
    <citation type="submission" date="2019-10" db="EMBL/GenBank/DDBJ databases">
        <authorList>
            <person name="Wang R."/>
        </authorList>
    </citation>
    <scope>NUCLEOTIDE SEQUENCE [LARGE SCALE GENOMIC DNA]</scope>
    <source>
        <strain evidence="1 2">ATCC 19377</strain>
    </source>
</reference>
<name>A0A5P9XRZ2_ACITH</name>
<dbReference type="AlphaFoldDB" id="A0A5P9XRZ2"/>
<evidence type="ECO:0000313" key="2">
    <source>
        <dbReference type="Proteomes" id="UP000363590"/>
    </source>
</evidence>
<evidence type="ECO:0000313" key="1">
    <source>
        <dbReference type="EMBL" id="QFX96143.1"/>
    </source>
</evidence>